<feature type="binding site" evidence="4">
    <location>
        <begin position="71"/>
        <end position="75"/>
    </location>
    <ligand>
        <name>NADP(+)</name>
        <dbReference type="ChEBI" id="CHEBI:58349"/>
    </ligand>
</feature>
<dbReference type="RefSeq" id="WP_145628890.1">
    <property type="nucleotide sequence ID" value="NZ_CP088014.1"/>
</dbReference>
<sequence>MLLVTGGAGFIGSNVVAALNEAGRSDVVVCDLLGDEGKWRNLAKRQLVDIVPPAELSDWLKGRKLEAMIHLGAISATTATDGDLVIETNFRLSMRLLDWCSANAVPFIYASSAATYGDGADGFDDDASLPALKKLRPMNLYGWSKHLFDLAVAERVARGDQLPPQWAGLKFFNVFGPNEYHKGSMMSVLARRFDDVKAGRVVQLFKSHREGIDHGDQRRDFIYVDDVLRVVMWLLATPSVSGLFNVGTGKARSFRDLMLAAYAALGKEPNIEYIDMPESIRNSYQYFTQSKVDRLHRAGYNGGFTTLEDAVRAYVGDYLDRPDRFR</sequence>
<evidence type="ECO:0000256" key="3">
    <source>
        <dbReference type="ARBA" id="ARBA00023277"/>
    </source>
</evidence>
<organism evidence="6 7">
    <name type="scientific">Bradyrhizobium daqingense</name>
    <dbReference type="NCBI Taxonomy" id="993502"/>
    <lineage>
        <taxon>Bacteria</taxon>
        <taxon>Pseudomonadati</taxon>
        <taxon>Pseudomonadota</taxon>
        <taxon>Alphaproteobacteria</taxon>
        <taxon>Hyphomicrobiales</taxon>
        <taxon>Nitrobacteraceae</taxon>
        <taxon>Bradyrhizobium</taxon>
    </lineage>
</organism>
<keyword evidence="7" id="KW-1185">Reference proteome</keyword>
<name>A0A562LQD0_9BRAD</name>
<gene>
    <name evidence="4" type="primary">hldD</name>
    <name evidence="6" type="ORF">IQ17_00907</name>
</gene>
<evidence type="ECO:0000259" key="5">
    <source>
        <dbReference type="Pfam" id="PF01370"/>
    </source>
</evidence>
<feature type="binding site" evidence="4">
    <location>
        <position position="284"/>
    </location>
    <ligand>
        <name>substrate</name>
    </ligand>
</feature>
<feature type="binding site" evidence="4">
    <location>
        <position position="145"/>
    </location>
    <ligand>
        <name>NADP(+)</name>
        <dbReference type="ChEBI" id="CHEBI:58349"/>
    </ligand>
</feature>
<evidence type="ECO:0000313" key="7">
    <source>
        <dbReference type="Proteomes" id="UP000317176"/>
    </source>
</evidence>
<dbReference type="AlphaFoldDB" id="A0A562LQD0"/>
<dbReference type="Pfam" id="PF01370">
    <property type="entry name" value="Epimerase"/>
    <property type="match status" value="1"/>
</dbReference>
<feature type="binding site" evidence="4">
    <location>
        <position position="219"/>
    </location>
    <ligand>
        <name>substrate</name>
    </ligand>
</feature>
<dbReference type="InterPro" id="IPR001509">
    <property type="entry name" value="Epimerase_deHydtase"/>
</dbReference>
<dbReference type="HAMAP" id="MF_01601">
    <property type="entry name" value="Heptose_epimerase"/>
    <property type="match status" value="1"/>
</dbReference>
<comment type="caution">
    <text evidence="6">The sequence shown here is derived from an EMBL/GenBank/DDBJ whole genome shotgun (WGS) entry which is preliminary data.</text>
</comment>
<dbReference type="OrthoDB" id="9801785at2"/>
<dbReference type="EC" id="5.1.3.20" evidence="4"/>
<keyword evidence="3 4" id="KW-0119">Carbohydrate metabolism</keyword>
<dbReference type="EMBL" id="VLKL01000002">
    <property type="protein sequence ID" value="TWI09827.1"/>
    <property type="molecule type" value="Genomic_DNA"/>
</dbReference>
<comment type="caution">
    <text evidence="4">Lacks conserved residue(s) required for the propagation of feature annotation.</text>
</comment>
<feature type="active site" description="Proton acceptor" evidence="4">
    <location>
        <position position="182"/>
    </location>
</feature>
<feature type="active site" description="Proton acceptor" evidence="4">
    <location>
        <position position="141"/>
    </location>
</feature>
<proteinExistence type="inferred from homology"/>
<accession>A0A562LQD0</accession>
<comment type="cofactor">
    <cofactor evidence="4">
        <name>NADP(+)</name>
        <dbReference type="ChEBI" id="CHEBI:58349"/>
    </cofactor>
    <text evidence="4">Binds 1 NADP(+) per subunit.</text>
</comment>
<evidence type="ECO:0000256" key="1">
    <source>
        <dbReference type="ARBA" id="ARBA00022857"/>
    </source>
</evidence>
<dbReference type="PANTHER" id="PTHR43103">
    <property type="entry name" value="NUCLEOSIDE-DIPHOSPHATE-SUGAR EPIMERASE"/>
    <property type="match status" value="1"/>
</dbReference>
<dbReference type="GO" id="GO:0008712">
    <property type="term" value="F:ADP-glyceromanno-heptose 6-epimerase activity"/>
    <property type="evidence" value="ECO:0007669"/>
    <property type="project" value="UniProtKB-UniRule"/>
</dbReference>
<dbReference type="Proteomes" id="UP000317176">
    <property type="component" value="Unassembled WGS sequence"/>
</dbReference>
<dbReference type="GO" id="GO:0097171">
    <property type="term" value="P:ADP-L-glycero-beta-D-manno-heptose biosynthetic process"/>
    <property type="evidence" value="ECO:0007669"/>
    <property type="project" value="UniProtKB-UniPathway"/>
</dbReference>
<dbReference type="InterPro" id="IPR011912">
    <property type="entry name" value="Heptose_epim"/>
</dbReference>
<dbReference type="PANTHER" id="PTHR43103:SF3">
    <property type="entry name" value="ADP-L-GLYCERO-D-MANNO-HEPTOSE-6-EPIMERASE"/>
    <property type="match status" value="1"/>
</dbReference>
<comment type="subunit">
    <text evidence="4">Homopentamer.</text>
</comment>
<feature type="binding site" evidence="4">
    <location>
        <position position="184"/>
    </location>
    <ligand>
        <name>substrate</name>
    </ligand>
</feature>
<dbReference type="Gene3D" id="3.90.25.10">
    <property type="entry name" value="UDP-galactose 4-epimerase, domain 1"/>
    <property type="match status" value="1"/>
</dbReference>
<comment type="domain">
    <text evidence="4">Contains a large N-terminal NADP-binding domain, and a smaller C-terminal substrate-binding domain.</text>
</comment>
<keyword evidence="2 4" id="KW-0413">Isomerase</keyword>
<feature type="binding site" evidence="4">
    <location>
        <position position="38"/>
    </location>
    <ligand>
        <name>NADP(+)</name>
        <dbReference type="ChEBI" id="CHEBI:58349"/>
    </ligand>
</feature>
<feature type="domain" description="NAD-dependent epimerase/dehydratase" evidence="5">
    <location>
        <begin position="3"/>
        <end position="247"/>
    </location>
</feature>
<comment type="pathway">
    <text evidence="4">Nucleotide-sugar biosynthesis; ADP-L-glycero-beta-D-manno-heptose biosynthesis; ADP-L-glycero-beta-D-manno-heptose from D-glycero-beta-D-manno-heptose 7-phosphate: step 4/4.</text>
</comment>
<feature type="binding site" evidence="4">
    <location>
        <position position="173"/>
    </location>
    <ligand>
        <name>substrate</name>
    </ligand>
</feature>
<feature type="binding site" evidence="4">
    <location>
        <begin position="10"/>
        <end position="11"/>
    </location>
    <ligand>
        <name>NADP(+)</name>
        <dbReference type="ChEBI" id="CHEBI:58349"/>
    </ligand>
</feature>
<comment type="similarity">
    <text evidence="4">Belongs to the NAD(P)-dependent epimerase/dehydratase family. HldD subfamily.</text>
</comment>
<evidence type="ECO:0000256" key="2">
    <source>
        <dbReference type="ARBA" id="ARBA00023235"/>
    </source>
</evidence>
<dbReference type="SUPFAM" id="SSF51735">
    <property type="entry name" value="NAD(P)-binding Rossmann-fold domains"/>
    <property type="match status" value="1"/>
</dbReference>
<feature type="binding site" evidence="4">
    <location>
        <begin position="31"/>
        <end position="32"/>
    </location>
    <ligand>
        <name>NADP(+)</name>
        <dbReference type="ChEBI" id="CHEBI:58349"/>
    </ligand>
</feature>
<comment type="function">
    <text evidence="4">Catalyzes the interconversion between ADP-D-glycero-beta-D-manno-heptose and ADP-L-glycero-beta-D-manno-heptose via an epimerization at carbon 6 of the heptose.</text>
</comment>
<reference evidence="6 7" key="1">
    <citation type="journal article" date="2015" name="Stand. Genomic Sci.">
        <title>Genomic Encyclopedia of Bacterial and Archaeal Type Strains, Phase III: the genomes of soil and plant-associated and newly described type strains.</title>
        <authorList>
            <person name="Whitman W.B."/>
            <person name="Woyke T."/>
            <person name="Klenk H.P."/>
            <person name="Zhou Y."/>
            <person name="Lilburn T.G."/>
            <person name="Beck B.J."/>
            <person name="De Vos P."/>
            <person name="Vandamme P."/>
            <person name="Eisen J.A."/>
            <person name="Garrity G."/>
            <person name="Hugenholtz P."/>
            <person name="Kyrpides N.C."/>
        </authorList>
    </citation>
    <scope>NUCLEOTIDE SEQUENCE [LARGE SCALE GENOMIC DNA]</scope>
    <source>
        <strain evidence="6 7">CGMCC 1.10947</strain>
    </source>
</reference>
<dbReference type="Gene3D" id="3.40.50.720">
    <property type="entry name" value="NAD(P)-binding Rossmann-like Domain"/>
    <property type="match status" value="1"/>
</dbReference>
<dbReference type="NCBIfam" id="TIGR02197">
    <property type="entry name" value="heptose_epim"/>
    <property type="match status" value="1"/>
</dbReference>
<dbReference type="UniPathway" id="UPA00356">
    <property type="reaction ID" value="UER00440"/>
</dbReference>
<protein>
    <recommendedName>
        <fullName evidence="4">ADP-L-glycero-D-manno-heptose-6-epimerase</fullName>
        <ecNumber evidence="4">5.1.3.20</ecNumber>
    </recommendedName>
    <alternativeName>
        <fullName evidence="4">ADP-L-glycero-beta-D-manno-heptose-6-epimerase</fullName>
        <shortName evidence="4">ADP-glyceromanno-heptose 6-epimerase</shortName>
        <shortName evidence="4">ADP-hep 6-epimerase</shortName>
        <shortName evidence="4">AGME</shortName>
    </alternativeName>
</protein>
<dbReference type="InterPro" id="IPR036291">
    <property type="entry name" value="NAD(P)-bd_dom_sf"/>
</dbReference>
<feature type="binding site" evidence="4">
    <location>
        <begin position="205"/>
        <end position="208"/>
    </location>
    <ligand>
        <name>substrate</name>
    </ligand>
</feature>
<dbReference type="GO" id="GO:0050661">
    <property type="term" value="F:NADP binding"/>
    <property type="evidence" value="ECO:0007669"/>
    <property type="project" value="InterPro"/>
</dbReference>
<evidence type="ECO:0000313" key="6">
    <source>
        <dbReference type="EMBL" id="TWI09827.1"/>
    </source>
</evidence>
<evidence type="ECO:0000256" key="4">
    <source>
        <dbReference type="HAMAP-Rule" id="MF_01601"/>
    </source>
</evidence>
<dbReference type="GO" id="GO:0005975">
    <property type="term" value="P:carbohydrate metabolic process"/>
    <property type="evidence" value="ECO:0007669"/>
    <property type="project" value="UniProtKB-UniRule"/>
</dbReference>
<comment type="catalytic activity">
    <reaction evidence="4">
        <text>ADP-D-glycero-beta-D-manno-heptose = ADP-L-glycero-beta-D-manno-heptose</text>
        <dbReference type="Rhea" id="RHEA:17577"/>
        <dbReference type="ChEBI" id="CHEBI:59967"/>
        <dbReference type="ChEBI" id="CHEBI:61506"/>
        <dbReference type="EC" id="5.1.3.20"/>
    </reaction>
</comment>
<feature type="binding site" evidence="4">
    <location>
        <position position="182"/>
    </location>
    <ligand>
        <name>NADP(+)</name>
        <dbReference type="ChEBI" id="CHEBI:58349"/>
    </ligand>
</feature>
<keyword evidence="1 4" id="KW-0521">NADP</keyword>
<feature type="binding site" evidence="4">
    <location>
        <position position="174"/>
    </location>
    <ligand>
        <name>NADP(+)</name>
        <dbReference type="ChEBI" id="CHEBI:58349"/>
    </ligand>
</feature>